<evidence type="ECO:0000313" key="1">
    <source>
        <dbReference type="EMBL" id="MCH97635.1"/>
    </source>
</evidence>
<accession>A0A392NES5</accession>
<dbReference type="PANTHER" id="PTHR33116:SF78">
    <property type="entry name" value="OS12G0587133 PROTEIN"/>
    <property type="match status" value="1"/>
</dbReference>
<reference evidence="1 2" key="1">
    <citation type="journal article" date="2018" name="Front. Plant Sci.">
        <title>Red Clover (Trifolium pratense) and Zigzag Clover (T. medium) - A Picture of Genomic Similarities and Differences.</title>
        <authorList>
            <person name="Dluhosova J."/>
            <person name="Istvanek J."/>
            <person name="Nedelnik J."/>
            <person name="Repkova J."/>
        </authorList>
    </citation>
    <scope>NUCLEOTIDE SEQUENCE [LARGE SCALE GENOMIC DNA]</scope>
    <source>
        <strain evidence="2">cv. 10/8</strain>
        <tissue evidence="1">Leaf</tissue>
    </source>
</reference>
<organism evidence="1 2">
    <name type="scientific">Trifolium medium</name>
    <dbReference type="NCBI Taxonomy" id="97028"/>
    <lineage>
        <taxon>Eukaryota</taxon>
        <taxon>Viridiplantae</taxon>
        <taxon>Streptophyta</taxon>
        <taxon>Embryophyta</taxon>
        <taxon>Tracheophyta</taxon>
        <taxon>Spermatophyta</taxon>
        <taxon>Magnoliopsida</taxon>
        <taxon>eudicotyledons</taxon>
        <taxon>Gunneridae</taxon>
        <taxon>Pentapetalae</taxon>
        <taxon>rosids</taxon>
        <taxon>fabids</taxon>
        <taxon>Fabales</taxon>
        <taxon>Fabaceae</taxon>
        <taxon>Papilionoideae</taxon>
        <taxon>50 kb inversion clade</taxon>
        <taxon>NPAAA clade</taxon>
        <taxon>Hologalegina</taxon>
        <taxon>IRL clade</taxon>
        <taxon>Trifolieae</taxon>
        <taxon>Trifolium</taxon>
    </lineage>
</organism>
<sequence length="113" mass="12909">MFADDLLLFGEATTEQIRCANSIFEKFWRMSGQQFRETNALGKYLGVPLTGRAPRKQDYRCVIEQVCAKLSAWKAKHLSFAGRLTLAKSVLEDVPIYPMMTAVLPKTIKKMHR</sequence>
<comment type="caution">
    <text evidence="1">The sequence shown here is derived from an EMBL/GenBank/DDBJ whole genome shotgun (WGS) entry which is preliminary data.</text>
</comment>
<proteinExistence type="predicted"/>
<protein>
    <submittedName>
        <fullName evidence="1">Putative ribonuclease H protein</fullName>
    </submittedName>
</protein>
<dbReference type="EMBL" id="LXQA010035509">
    <property type="protein sequence ID" value="MCH97635.1"/>
    <property type="molecule type" value="Genomic_DNA"/>
</dbReference>
<dbReference type="AlphaFoldDB" id="A0A392NES5"/>
<name>A0A392NES5_9FABA</name>
<evidence type="ECO:0000313" key="2">
    <source>
        <dbReference type="Proteomes" id="UP000265520"/>
    </source>
</evidence>
<dbReference type="Proteomes" id="UP000265520">
    <property type="component" value="Unassembled WGS sequence"/>
</dbReference>
<keyword evidence="2" id="KW-1185">Reference proteome</keyword>
<dbReference type="PANTHER" id="PTHR33116">
    <property type="entry name" value="REVERSE TRANSCRIPTASE ZINC-BINDING DOMAIN-CONTAINING PROTEIN-RELATED-RELATED"/>
    <property type="match status" value="1"/>
</dbReference>